<evidence type="ECO:0000256" key="2">
    <source>
        <dbReference type="ARBA" id="ARBA00023239"/>
    </source>
</evidence>
<keyword evidence="6" id="KW-1185">Reference proteome</keyword>
<reference evidence="5" key="1">
    <citation type="submission" date="2022-03" db="EMBL/GenBank/DDBJ databases">
        <title>Complete genome sequence of Caldinitratiruptor microaerophilus.</title>
        <authorList>
            <person name="Mukaiyama R."/>
            <person name="Nishiyama T."/>
            <person name="Ueda K."/>
        </authorList>
    </citation>
    <scope>NUCLEOTIDE SEQUENCE</scope>
    <source>
        <strain evidence="5">JCM 16183</strain>
    </source>
</reference>
<dbReference type="Proteomes" id="UP001163687">
    <property type="component" value="Chromosome"/>
</dbReference>
<accession>A0AA35G7R3</accession>
<evidence type="ECO:0000259" key="4">
    <source>
        <dbReference type="Pfam" id="PF20629"/>
    </source>
</evidence>
<dbReference type="RefSeq" id="WP_264844248.1">
    <property type="nucleotide sequence ID" value="NZ_AP025628.1"/>
</dbReference>
<dbReference type="PANTHER" id="PTHR30536:SF5">
    <property type="entry name" value="ALTRONATE DEHYDRATASE"/>
    <property type="match status" value="1"/>
</dbReference>
<dbReference type="Pfam" id="PF20629">
    <property type="entry name" value="GD_AH_C"/>
    <property type="match status" value="1"/>
</dbReference>
<organism evidence="5 6">
    <name type="scientific">Caldinitratiruptor microaerophilus</name>
    <dbReference type="NCBI Taxonomy" id="671077"/>
    <lineage>
        <taxon>Bacteria</taxon>
        <taxon>Bacillati</taxon>
        <taxon>Bacillota</taxon>
        <taxon>Clostridia</taxon>
        <taxon>Eubacteriales</taxon>
        <taxon>Symbiobacteriaceae</taxon>
        <taxon>Caldinitratiruptor</taxon>
    </lineage>
</organism>
<dbReference type="Pfam" id="PF04295">
    <property type="entry name" value="GD_AH_second"/>
    <property type="match status" value="1"/>
</dbReference>
<evidence type="ECO:0000313" key="6">
    <source>
        <dbReference type="Proteomes" id="UP001163687"/>
    </source>
</evidence>
<name>A0AA35G7R3_9FIRM</name>
<dbReference type="PANTHER" id="PTHR30536">
    <property type="entry name" value="ALTRONATE/GALACTARATE DEHYDRATASE"/>
    <property type="match status" value="1"/>
</dbReference>
<dbReference type="InterPro" id="IPR052172">
    <property type="entry name" value="UxaA_altronate/galactarate_dh"/>
</dbReference>
<dbReference type="GO" id="GO:0016829">
    <property type="term" value="F:lyase activity"/>
    <property type="evidence" value="ECO:0007669"/>
    <property type="project" value="UniProtKB-KW"/>
</dbReference>
<evidence type="ECO:0000256" key="1">
    <source>
        <dbReference type="ARBA" id="ARBA00010986"/>
    </source>
</evidence>
<dbReference type="AlphaFoldDB" id="A0AA35G7R3"/>
<proteinExistence type="inferred from homology"/>
<feature type="domain" description="D-galactarate/Altronate dehydratase second" evidence="3">
    <location>
        <begin position="10"/>
        <end position="139"/>
    </location>
</feature>
<feature type="domain" description="D-galactarate/Altronate dehydratase C-terminal" evidence="4">
    <location>
        <begin position="149"/>
        <end position="390"/>
    </location>
</feature>
<keyword evidence="2" id="KW-0456">Lyase</keyword>
<evidence type="ECO:0000259" key="3">
    <source>
        <dbReference type="Pfam" id="PF04295"/>
    </source>
</evidence>
<dbReference type="InterPro" id="IPR007392">
    <property type="entry name" value="GD_AH_second"/>
</dbReference>
<dbReference type="KEGG" id="cmic:caldi_12750"/>
<comment type="similarity">
    <text evidence="1">Belongs to the UxaA family.</text>
</comment>
<dbReference type="EMBL" id="AP025628">
    <property type="protein sequence ID" value="BDG60185.1"/>
    <property type="molecule type" value="Genomic_DNA"/>
</dbReference>
<sequence length="392" mass="42207">MQLPEGKFWGYRRPDGRVGVRNHVLILPTIVCAAKTAQKVTELVRGTVSFYHQHGCAQIGADWQQTVRTYVGMAAHPNVSGVVIMGLGCEGVQARWVADLVAKEVPWKPIELVLIQEHGGTLQTIADTARAAAKLVQHASLEQRELCDVSELILATECGGSDACSGLSANPAVGYCSDLLIDAGGTVILAETTELIGAEHLLAERAVSERVRKRVYEVIDRYEKSVLRMGVDIRGAQPAPGNIEGGITTIEEKSLGCIYKAGTKPLQDIIEYAERPRTKGLVWMDTPGHDIEQITGMVAGGAQVVVFTSGRGTPTGSPIAPTIKIATNTPMFERMNDNMDLNAGGVIDGTETVEEVGRRLFEEVRLVASGKLTKAEILGQDDFGLWRIGPSL</sequence>
<dbReference type="GO" id="GO:0016787">
    <property type="term" value="F:hydrolase activity"/>
    <property type="evidence" value="ECO:0007669"/>
    <property type="project" value="UniProtKB-KW"/>
</dbReference>
<evidence type="ECO:0000313" key="5">
    <source>
        <dbReference type="EMBL" id="BDG60185.1"/>
    </source>
</evidence>
<protein>
    <submittedName>
        <fullName evidence="5">Carbohydrate hydrolase</fullName>
    </submittedName>
</protein>
<dbReference type="GO" id="GO:0019698">
    <property type="term" value="P:D-galacturonate catabolic process"/>
    <property type="evidence" value="ECO:0007669"/>
    <property type="project" value="TreeGrafter"/>
</dbReference>
<keyword evidence="5" id="KW-0378">Hydrolase</keyword>
<gene>
    <name evidence="5" type="ORF">caldi_12750</name>
</gene>
<dbReference type="InterPro" id="IPR048332">
    <property type="entry name" value="GD_AH_C"/>
</dbReference>